<sequence length="252" mass="26087">MSAVLEVLDDGALRELRLNRPEANNALDTELKEALLAELTRAADDESVRAVVLTGAGRSFCVGQDLGELAGTLAQSPERASETVGLHYSPIARLLATMPKPVLAGVHGTCVGAGLGFALACDLQVWGSGITLGTAFSKVALTCDSGLSATLPAIVGAAKARELVLLAETFTPEQAQEWGFAGAIVDPADVREQALALGRRLAAGPTVALAASKQLLAAPTTLTDALVEEERLQALCGAHPDHLAAVRAFFTR</sequence>
<dbReference type="InterPro" id="IPR014748">
    <property type="entry name" value="Enoyl-CoA_hydra_C"/>
</dbReference>
<dbReference type="EMBL" id="BAAALG010000011">
    <property type="protein sequence ID" value="GAA1107362.1"/>
    <property type="molecule type" value="Genomic_DNA"/>
</dbReference>
<keyword evidence="4" id="KW-1185">Reference proteome</keyword>
<comment type="similarity">
    <text evidence="1 2">Belongs to the enoyl-CoA hydratase/isomerase family.</text>
</comment>
<comment type="caution">
    <text evidence="3">The sequence shown here is derived from an EMBL/GenBank/DDBJ whole genome shotgun (WGS) entry which is preliminary data.</text>
</comment>
<dbReference type="InterPro" id="IPR018376">
    <property type="entry name" value="Enoyl-CoA_hyd/isom_CS"/>
</dbReference>
<proteinExistence type="inferred from homology"/>
<dbReference type="InterPro" id="IPR029045">
    <property type="entry name" value="ClpP/crotonase-like_dom_sf"/>
</dbReference>
<dbReference type="Proteomes" id="UP001501581">
    <property type="component" value="Unassembled WGS sequence"/>
</dbReference>
<evidence type="ECO:0000313" key="3">
    <source>
        <dbReference type="EMBL" id="GAA1107362.1"/>
    </source>
</evidence>
<dbReference type="SUPFAM" id="SSF52096">
    <property type="entry name" value="ClpP/crotonase"/>
    <property type="match status" value="1"/>
</dbReference>
<accession>A0ABP4EFR0</accession>
<dbReference type="PANTHER" id="PTHR43459:SF1">
    <property type="entry name" value="EG:BACN32G11.4 PROTEIN"/>
    <property type="match status" value="1"/>
</dbReference>
<evidence type="ECO:0000256" key="2">
    <source>
        <dbReference type="RuleBase" id="RU003707"/>
    </source>
</evidence>
<dbReference type="PROSITE" id="PS00166">
    <property type="entry name" value="ENOYL_COA_HYDRATASE"/>
    <property type="match status" value="1"/>
</dbReference>
<name>A0ABP4EFR0_9ACTN</name>
<organism evidence="3 4">
    <name type="scientific">Nocardioides dubius</name>
    <dbReference type="NCBI Taxonomy" id="317019"/>
    <lineage>
        <taxon>Bacteria</taxon>
        <taxon>Bacillati</taxon>
        <taxon>Actinomycetota</taxon>
        <taxon>Actinomycetes</taxon>
        <taxon>Propionibacteriales</taxon>
        <taxon>Nocardioidaceae</taxon>
        <taxon>Nocardioides</taxon>
    </lineage>
</organism>
<dbReference type="Gene3D" id="3.90.226.10">
    <property type="entry name" value="2-enoyl-CoA Hydratase, Chain A, domain 1"/>
    <property type="match status" value="1"/>
</dbReference>
<dbReference type="Gene3D" id="1.10.12.10">
    <property type="entry name" value="Lyase 2-enoyl-coa Hydratase, Chain A, domain 2"/>
    <property type="match status" value="1"/>
</dbReference>
<dbReference type="InterPro" id="IPR001753">
    <property type="entry name" value="Enoyl-CoA_hydra/iso"/>
</dbReference>
<dbReference type="RefSeq" id="WP_343995543.1">
    <property type="nucleotide sequence ID" value="NZ_BAAALG010000011.1"/>
</dbReference>
<gene>
    <name evidence="3" type="ORF">GCM10009668_29200</name>
</gene>
<protein>
    <submittedName>
        <fullName evidence="3">Enoyl-CoA hydratase-related protein</fullName>
    </submittedName>
</protein>
<reference evidence="4" key="1">
    <citation type="journal article" date="2019" name="Int. J. Syst. Evol. Microbiol.">
        <title>The Global Catalogue of Microorganisms (GCM) 10K type strain sequencing project: providing services to taxonomists for standard genome sequencing and annotation.</title>
        <authorList>
            <consortium name="The Broad Institute Genomics Platform"/>
            <consortium name="The Broad Institute Genome Sequencing Center for Infectious Disease"/>
            <person name="Wu L."/>
            <person name="Ma J."/>
        </authorList>
    </citation>
    <scope>NUCLEOTIDE SEQUENCE [LARGE SCALE GENOMIC DNA]</scope>
    <source>
        <strain evidence="4">JCM 13008</strain>
    </source>
</reference>
<dbReference type="Pfam" id="PF00378">
    <property type="entry name" value="ECH_1"/>
    <property type="match status" value="1"/>
</dbReference>
<evidence type="ECO:0000313" key="4">
    <source>
        <dbReference type="Proteomes" id="UP001501581"/>
    </source>
</evidence>
<dbReference type="PANTHER" id="PTHR43459">
    <property type="entry name" value="ENOYL-COA HYDRATASE"/>
    <property type="match status" value="1"/>
</dbReference>
<dbReference type="CDD" id="cd06558">
    <property type="entry name" value="crotonase-like"/>
    <property type="match status" value="1"/>
</dbReference>
<evidence type="ECO:0000256" key="1">
    <source>
        <dbReference type="ARBA" id="ARBA00005254"/>
    </source>
</evidence>